<evidence type="ECO:0000313" key="2">
    <source>
        <dbReference type="EMBL" id="OHT17027.1"/>
    </source>
</evidence>
<name>A0A1J4L0R1_9EUKA</name>
<protein>
    <submittedName>
        <fullName evidence="2">Uncharacterized protein</fullName>
    </submittedName>
</protein>
<organism evidence="2 3">
    <name type="scientific">Tritrichomonas foetus</name>
    <dbReference type="NCBI Taxonomy" id="1144522"/>
    <lineage>
        <taxon>Eukaryota</taxon>
        <taxon>Metamonada</taxon>
        <taxon>Parabasalia</taxon>
        <taxon>Tritrichomonadida</taxon>
        <taxon>Tritrichomonadidae</taxon>
        <taxon>Tritrichomonas</taxon>
    </lineage>
</organism>
<evidence type="ECO:0000256" key="1">
    <source>
        <dbReference type="SAM" id="Coils"/>
    </source>
</evidence>
<proteinExistence type="predicted"/>
<comment type="caution">
    <text evidence="2">The sequence shown here is derived from an EMBL/GenBank/DDBJ whole genome shotgun (WGS) entry which is preliminary data.</text>
</comment>
<dbReference type="VEuPathDB" id="TrichDB:TRFO_12724"/>
<dbReference type="EMBL" id="MLAK01000046">
    <property type="protein sequence ID" value="OHT17027.1"/>
    <property type="molecule type" value="Genomic_DNA"/>
</dbReference>
<reference evidence="2" key="1">
    <citation type="submission" date="2016-10" db="EMBL/GenBank/DDBJ databases">
        <authorList>
            <person name="Benchimol M."/>
            <person name="Almeida L.G."/>
            <person name="Vasconcelos A.T."/>
            <person name="Perreira-Neves A."/>
            <person name="Rosa I.A."/>
            <person name="Tasca T."/>
            <person name="Bogo M.R."/>
            <person name="de Souza W."/>
        </authorList>
    </citation>
    <scope>NUCLEOTIDE SEQUENCE [LARGE SCALE GENOMIC DNA]</scope>
    <source>
        <strain evidence="2">K</strain>
    </source>
</reference>
<keyword evidence="1" id="KW-0175">Coiled coil</keyword>
<feature type="coiled-coil region" evidence="1">
    <location>
        <begin position="319"/>
        <end position="346"/>
    </location>
</feature>
<gene>
    <name evidence="2" type="ORF">TRFO_12724</name>
</gene>
<dbReference type="GeneID" id="94831518"/>
<evidence type="ECO:0000313" key="3">
    <source>
        <dbReference type="Proteomes" id="UP000179807"/>
    </source>
</evidence>
<dbReference type="RefSeq" id="XP_068370163.1">
    <property type="nucleotide sequence ID" value="XM_068496814.1"/>
</dbReference>
<dbReference type="AlphaFoldDB" id="A0A1J4L0R1"/>
<sequence length="698" mass="80825">MSSLNDIIGRERMIGVTVDMNKFIKILKTLNERQKDQEQRIAAMESQISSFATKEYANENFTKLEETHLNIINDFDKKMNETSNNISNKIMKLTDQLEGKINDMLIAQMTTGKNFHDSIETKINMLTETMIMNKDESDKIVQEMKENISHDFDEVNARVKTLYSTVMKSLTNKNDQKEIEKLKEHIASIPLTLKNDNLKALSDEEKDQMKNEIKNFIMDEVENKMKNFQEVFAPTTLHDSSNSEIDLSSIKISPSQIIELISYTNYNKNELLKLKNNIDDINKEIDELSVIQSSRKLNKNSSQVKSNLIDPMFEANQTMEKVNILIQQMKESVDESNQKSEEINSKFTKRDIQYRKIINALIDGQRLIHHFADGLENIPIQNMKIVDPDYFNEDPEFDRNTSLYTVRFPPKTRRAITVRSKDQEIKDDQTNNNLKSLDIDHIDQPNNPFADYDNLDVPSFSEKRVSGLLHLVSSVHQRDIRMIGKEHAVMVRNPDKTNKITTQAESLAVPLSYEENNYTSEQNNQYNDSPNDKRKVTFVKNDQNDVSEITNDTLRELTFLLGQFKQEKDQLMTTIERKIDRDTVERLFNKFRVLINNLNEKEKSLEEISKNFVTTKQYEALVKSISVVQPPNSKKKSNKCMFCGKTMSMINDVICGNEDYDEDHIYTEGGCYKKSKDLSLKIKLHPQTSGQIPIDNPP</sequence>
<accession>A0A1J4L0R1</accession>
<dbReference type="Proteomes" id="UP000179807">
    <property type="component" value="Unassembled WGS sequence"/>
</dbReference>
<keyword evidence="3" id="KW-1185">Reference proteome</keyword>